<keyword evidence="8" id="KW-0472">Membrane</keyword>
<dbReference type="PANTHER" id="PTHR43390:SF1">
    <property type="entry name" value="CHLOROPLAST PROCESSING PEPTIDASE"/>
    <property type="match status" value="1"/>
</dbReference>
<dbReference type="MEROPS" id="S26.001"/>
<dbReference type="NCBIfam" id="TIGR02227">
    <property type="entry name" value="sigpep_I_bact"/>
    <property type="match status" value="1"/>
</dbReference>
<dbReference type="STRING" id="1070319.CAGGBEG34_20022"/>
<evidence type="ECO:0000256" key="4">
    <source>
        <dbReference type="ARBA" id="ARBA00019232"/>
    </source>
</evidence>
<protein>
    <recommendedName>
        <fullName evidence="4 8">Signal peptidase I</fullName>
        <ecNumber evidence="3 8">3.4.21.89</ecNumber>
    </recommendedName>
</protein>
<dbReference type="InterPro" id="IPR019758">
    <property type="entry name" value="Pept_S26A_signal_pept_1_CS"/>
</dbReference>
<evidence type="ECO:0000313" key="11">
    <source>
        <dbReference type="EMBL" id="CCD29771.1"/>
    </source>
</evidence>
<dbReference type="PRINTS" id="PR00727">
    <property type="entry name" value="LEADERPTASE"/>
</dbReference>
<reference evidence="11 12" key="1">
    <citation type="submission" date="2011-08" db="EMBL/GenBank/DDBJ databases">
        <title>The genome of the obligate endobacterium of an arbuscular mycorrhizal fungus reveals an interphylum network of nutritional interactions.</title>
        <authorList>
            <person name="Ghignone S."/>
            <person name="Salvioli A."/>
            <person name="Anca I."/>
            <person name="Lumini E."/>
            <person name="Ortu G."/>
            <person name="Petiti L."/>
            <person name="Cruveiller S."/>
            <person name="Bianciotto V."/>
            <person name="Piffanelli P."/>
            <person name="Lanfranco L."/>
            <person name="Bonfante P."/>
        </authorList>
    </citation>
    <scope>NUCLEOTIDE SEQUENCE [LARGE SCALE GENOMIC DNA]</scope>
    <source>
        <strain evidence="11 12">BEG34</strain>
    </source>
</reference>
<evidence type="ECO:0000256" key="7">
    <source>
        <dbReference type="PIRSR" id="PIRSR600223-1"/>
    </source>
</evidence>
<accession>G2JAG9</accession>
<keyword evidence="6 8" id="KW-0378">Hydrolase</keyword>
<dbReference type="InterPro" id="IPR019756">
    <property type="entry name" value="Pept_S26A_signal_pept_1_Ser-AS"/>
</dbReference>
<feature type="transmembrane region" description="Helical" evidence="8">
    <location>
        <begin position="54"/>
        <end position="73"/>
    </location>
</feature>
<keyword evidence="8" id="KW-0812">Transmembrane</keyword>
<dbReference type="PROSITE" id="PS00760">
    <property type="entry name" value="SPASE_I_2"/>
    <property type="match status" value="1"/>
</dbReference>
<dbReference type="EC" id="3.4.21.89" evidence="3 8"/>
<evidence type="ECO:0000259" key="10">
    <source>
        <dbReference type="Pfam" id="PF10502"/>
    </source>
</evidence>
<dbReference type="SUPFAM" id="SSF51306">
    <property type="entry name" value="LexA/Signal peptidase"/>
    <property type="match status" value="1"/>
</dbReference>
<dbReference type="PROSITE" id="PS00761">
    <property type="entry name" value="SPASE_I_3"/>
    <property type="match status" value="1"/>
</dbReference>
<keyword evidence="8" id="KW-1133">Transmembrane helix</keyword>
<dbReference type="GO" id="GO:0016020">
    <property type="term" value="C:membrane"/>
    <property type="evidence" value="ECO:0007669"/>
    <property type="project" value="UniProtKB-SubCell"/>
</dbReference>
<dbReference type="EMBL" id="CAFB01000047">
    <property type="protein sequence ID" value="CCD29771.1"/>
    <property type="molecule type" value="Genomic_DNA"/>
</dbReference>
<comment type="similarity">
    <text evidence="2 9">Belongs to the peptidase S26 family.</text>
</comment>
<keyword evidence="5 8" id="KW-0645">Protease</keyword>
<evidence type="ECO:0000313" key="12">
    <source>
        <dbReference type="Proteomes" id="UP000054051"/>
    </source>
</evidence>
<dbReference type="InterPro" id="IPR000223">
    <property type="entry name" value="Pept_S26A_signal_pept_1"/>
</dbReference>
<evidence type="ECO:0000256" key="8">
    <source>
        <dbReference type="RuleBase" id="RU003993"/>
    </source>
</evidence>
<dbReference type="GO" id="GO:0004252">
    <property type="term" value="F:serine-type endopeptidase activity"/>
    <property type="evidence" value="ECO:0007669"/>
    <property type="project" value="InterPro"/>
</dbReference>
<dbReference type="AlphaFoldDB" id="G2JAG9"/>
<organism evidence="11 12">
    <name type="scientific">Candidatus Glomeribacter gigasporarum BEG34</name>
    <dbReference type="NCBI Taxonomy" id="1070319"/>
    <lineage>
        <taxon>Bacteria</taxon>
        <taxon>Pseudomonadati</taxon>
        <taxon>Pseudomonadota</taxon>
        <taxon>Betaproteobacteria</taxon>
        <taxon>Burkholderiales</taxon>
        <taxon>Burkholderiaceae</taxon>
        <taxon>Candidatus Glomeribacter</taxon>
    </lineage>
</organism>
<evidence type="ECO:0000256" key="6">
    <source>
        <dbReference type="ARBA" id="ARBA00022801"/>
    </source>
</evidence>
<comment type="catalytic activity">
    <reaction evidence="1 8">
        <text>Cleavage of hydrophobic, N-terminal signal or leader sequences from secreted and periplasmic proteins.</text>
        <dbReference type="EC" id="3.4.21.89"/>
    </reaction>
</comment>
<dbReference type="GO" id="GO:0009003">
    <property type="term" value="F:signal peptidase activity"/>
    <property type="evidence" value="ECO:0007669"/>
    <property type="project" value="UniProtKB-EC"/>
</dbReference>
<evidence type="ECO:0000256" key="9">
    <source>
        <dbReference type="RuleBase" id="RU362042"/>
    </source>
</evidence>
<evidence type="ECO:0000256" key="1">
    <source>
        <dbReference type="ARBA" id="ARBA00000677"/>
    </source>
</evidence>
<dbReference type="eggNOG" id="COG0681">
    <property type="taxonomic scope" value="Bacteria"/>
</dbReference>
<dbReference type="InterPro" id="IPR019757">
    <property type="entry name" value="Pept_S26A_signal_pept_1_Lys-AS"/>
</dbReference>
<dbReference type="PANTHER" id="PTHR43390">
    <property type="entry name" value="SIGNAL PEPTIDASE I"/>
    <property type="match status" value="1"/>
</dbReference>
<dbReference type="PROSITE" id="PS00501">
    <property type="entry name" value="SPASE_I_1"/>
    <property type="match status" value="1"/>
</dbReference>
<comment type="caution">
    <text evidence="11">The sequence shown here is derived from an EMBL/GenBank/DDBJ whole genome shotgun (WGS) entry which is preliminary data.</text>
</comment>
<evidence type="ECO:0000256" key="5">
    <source>
        <dbReference type="ARBA" id="ARBA00022670"/>
    </source>
</evidence>
<dbReference type="Gene3D" id="2.10.109.10">
    <property type="entry name" value="Umud Fragment, subunit A"/>
    <property type="match status" value="1"/>
</dbReference>
<dbReference type="Pfam" id="PF10502">
    <property type="entry name" value="Peptidase_S26"/>
    <property type="match status" value="1"/>
</dbReference>
<feature type="active site" evidence="7">
    <location>
        <position position="137"/>
    </location>
</feature>
<dbReference type="GO" id="GO:0006465">
    <property type="term" value="P:signal peptide processing"/>
    <property type="evidence" value="ECO:0007669"/>
    <property type="project" value="InterPro"/>
</dbReference>
<keyword evidence="12" id="KW-1185">Reference proteome</keyword>
<dbReference type="RefSeq" id="WP_006682908.1">
    <property type="nucleotide sequence ID" value="NZ_CAFB01000047.1"/>
</dbReference>
<feature type="active site" evidence="7">
    <location>
        <position position="82"/>
    </location>
</feature>
<feature type="domain" description="Peptidase S26" evidence="10">
    <location>
        <begin position="52"/>
        <end position="263"/>
    </location>
</feature>
<evidence type="ECO:0000256" key="2">
    <source>
        <dbReference type="ARBA" id="ARBA00009370"/>
    </source>
</evidence>
<sequence>MNFTLIFSILVLVTGSVWCADKLFFLPRRRRLAAGHADAQTQKEALRRPVWLEYSAGFFPVLLAVFIVRSFIVEPFKIPSSSMLPTLDIGDLILVNKFDYGLRLPVLNIKLVQNRNPRRGEVAVFRYPKDESIDYVKRIIGVPGDAVAYLNKQLTINGQPVPEIALPDYFDEERMAYTRQYRETVDARSHVLLKNPAAPGVIINTYDFPFKDHCAYTLEGVICTVPPGQYFVMGDNRDNSSDSRYWGFVPDRNLIGRAFFIWMNFSKLKRIGQFD</sequence>
<dbReference type="OrthoDB" id="9815782at2"/>
<comment type="subcellular location">
    <subcellularLocation>
        <location evidence="9">Membrane</location>
        <topology evidence="9">Single-pass type II membrane protein</topology>
    </subcellularLocation>
</comment>
<proteinExistence type="inferred from homology"/>
<dbReference type="InterPro" id="IPR019533">
    <property type="entry name" value="Peptidase_S26"/>
</dbReference>
<name>G2JAG9_9BURK</name>
<evidence type="ECO:0000256" key="3">
    <source>
        <dbReference type="ARBA" id="ARBA00013208"/>
    </source>
</evidence>
<dbReference type="InterPro" id="IPR036286">
    <property type="entry name" value="LexA/Signal_pep-like_sf"/>
</dbReference>
<dbReference type="CDD" id="cd06530">
    <property type="entry name" value="S26_SPase_I"/>
    <property type="match status" value="1"/>
</dbReference>
<gene>
    <name evidence="11" type="primary">lepB</name>
    <name evidence="11" type="ORF">CAGGBEG34_20022</name>
</gene>
<dbReference type="Proteomes" id="UP000054051">
    <property type="component" value="Unassembled WGS sequence"/>
</dbReference>